<dbReference type="Pfam" id="PF01263">
    <property type="entry name" value="Aldose_epim"/>
    <property type="match status" value="1"/>
</dbReference>
<dbReference type="EMBL" id="VIFM01000951">
    <property type="protein sequence ID" value="TQF08156.1"/>
    <property type="molecule type" value="Genomic_DNA"/>
</dbReference>
<dbReference type="Gene3D" id="2.70.98.10">
    <property type="match status" value="1"/>
</dbReference>
<evidence type="ECO:0000313" key="1">
    <source>
        <dbReference type="EMBL" id="TQF08156.1"/>
    </source>
</evidence>
<sequence>LDVATTQPALQLYTGNNLDGTLIGPSGRIYRSGDGVCFETQGFPDAPNQPDFPSATLRPGEVFRAATTFRFSVA</sequence>
<dbReference type="GO" id="GO:0033499">
    <property type="term" value="P:galactose catabolic process via UDP-galactose, Leloir pathway"/>
    <property type="evidence" value="ECO:0007669"/>
    <property type="project" value="TreeGrafter"/>
</dbReference>
<dbReference type="Proteomes" id="UP000315369">
    <property type="component" value="Unassembled WGS sequence"/>
</dbReference>
<evidence type="ECO:0000313" key="2">
    <source>
        <dbReference type="Proteomes" id="UP000315369"/>
    </source>
</evidence>
<dbReference type="InterPro" id="IPR008183">
    <property type="entry name" value="Aldose_1/G6P_1-epimerase"/>
</dbReference>
<keyword evidence="2" id="KW-1185">Reference proteome</keyword>
<dbReference type="PANTHER" id="PTHR10091">
    <property type="entry name" value="ALDOSE-1-EPIMERASE"/>
    <property type="match status" value="1"/>
</dbReference>
<dbReference type="GO" id="GO:0004034">
    <property type="term" value="F:aldose 1-epimerase activity"/>
    <property type="evidence" value="ECO:0007669"/>
    <property type="project" value="TreeGrafter"/>
</dbReference>
<dbReference type="SUPFAM" id="SSF74650">
    <property type="entry name" value="Galactose mutarotase-like"/>
    <property type="match status" value="1"/>
</dbReference>
<dbReference type="InterPro" id="IPR011013">
    <property type="entry name" value="Gal_mutarotase_sf_dom"/>
</dbReference>
<dbReference type="AlphaFoldDB" id="A0A540WGK4"/>
<dbReference type="PANTHER" id="PTHR10091:SF0">
    <property type="entry name" value="GALACTOSE MUTAROTASE"/>
    <property type="match status" value="1"/>
</dbReference>
<dbReference type="GO" id="GO:0030246">
    <property type="term" value="F:carbohydrate binding"/>
    <property type="evidence" value="ECO:0007669"/>
    <property type="project" value="InterPro"/>
</dbReference>
<feature type="non-terminal residue" evidence="1">
    <location>
        <position position="1"/>
    </location>
</feature>
<proteinExistence type="predicted"/>
<dbReference type="InterPro" id="IPR014718">
    <property type="entry name" value="GH-type_carb-bd"/>
</dbReference>
<comment type="caution">
    <text evidence="1">The sequence shown here is derived from an EMBL/GenBank/DDBJ whole genome shotgun (WGS) entry which is preliminary data.</text>
</comment>
<gene>
    <name evidence="1" type="ORF">FJV41_51430</name>
</gene>
<protein>
    <submittedName>
        <fullName evidence="1">Galactose-1-epimerase</fullName>
    </submittedName>
</protein>
<dbReference type="GO" id="GO:0006006">
    <property type="term" value="P:glucose metabolic process"/>
    <property type="evidence" value="ECO:0007669"/>
    <property type="project" value="TreeGrafter"/>
</dbReference>
<dbReference type="GO" id="GO:0005737">
    <property type="term" value="C:cytoplasm"/>
    <property type="evidence" value="ECO:0007669"/>
    <property type="project" value="TreeGrafter"/>
</dbReference>
<organism evidence="1 2">
    <name type="scientific">Myxococcus llanfairpwllgwyngyllgogerychwyrndrobwllllantysiliogogogochensis</name>
    <dbReference type="NCBI Taxonomy" id="2590453"/>
    <lineage>
        <taxon>Bacteria</taxon>
        <taxon>Pseudomonadati</taxon>
        <taxon>Myxococcota</taxon>
        <taxon>Myxococcia</taxon>
        <taxon>Myxococcales</taxon>
        <taxon>Cystobacterineae</taxon>
        <taxon>Myxococcaceae</taxon>
        <taxon>Myxococcus</taxon>
    </lineage>
</organism>
<reference evidence="1 2" key="1">
    <citation type="submission" date="2019-06" db="EMBL/GenBank/DDBJ databases">
        <authorList>
            <person name="Livingstone P."/>
            <person name="Whitworth D."/>
        </authorList>
    </citation>
    <scope>NUCLEOTIDE SEQUENCE [LARGE SCALE GENOMIC DNA]</scope>
    <source>
        <strain evidence="1 2">AM401</strain>
    </source>
</reference>
<accession>A0A540WGK4</accession>
<name>A0A540WGK4_9BACT</name>